<dbReference type="InterPro" id="IPR059180">
    <property type="entry name" value="3D_YorM"/>
</dbReference>
<sequence>MLLACSLMLPAFLSAALPAHAAPLNLPTDIKVQINDSLVHFPDAQPLLDGNSKLHVPARTIAEKLGYKLTWQQEGSQIHVAISSGDTTLSVTTGEQVISVNNQTASIEHPVKMVNGRVYVPFRLLAETFGKTTQWDANNRIAILGTDGKYHAPAWYRPKTIAKNYVKVIEAKATAYTAAPSENGGYGSLDYMGNTLKLGTIAVDPNIIPLGSKVYIEGYNYAGLPTGGMYATATDVGGAIKGNKIDIFVPESPSQASRFGIQQVKVYVLGS</sequence>
<comment type="caution">
    <text evidence="5">The sequence shown here is derived from an EMBL/GenBank/DDBJ whole genome shotgun (WGS) entry which is preliminary data.</text>
</comment>
<dbReference type="GO" id="GO:0019867">
    <property type="term" value="C:outer membrane"/>
    <property type="evidence" value="ECO:0007669"/>
    <property type="project" value="InterPro"/>
</dbReference>
<dbReference type="InterPro" id="IPR012854">
    <property type="entry name" value="Cu_amine_oxidase-like_N"/>
</dbReference>
<dbReference type="GO" id="GO:0004553">
    <property type="term" value="F:hydrolase activity, hydrolyzing O-glycosyl compounds"/>
    <property type="evidence" value="ECO:0007669"/>
    <property type="project" value="InterPro"/>
</dbReference>
<dbReference type="Proteomes" id="UP000450917">
    <property type="component" value="Unassembled WGS sequence"/>
</dbReference>
<evidence type="ECO:0000313" key="6">
    <source>
        <dbReference type="Proteomes" id="UP000450917"/>
    </source>
</evidence>
<keyword evidence="1 2" id="KW-0732">Signal</keyword>
<dbReference type="InterPro" id="IPR036582">
    <property type="entry name" value="Mao_N_sf"/>
</dbReference>
<feature type="domain" description="3D" evidence="3">
    <location>
        <begin position="200"/>
        <end position="269"/>
    </location>
</feature>
<dbReference type="SUPFAM" id="SSF55383">
    <property type="entry name" value="Copper amine oxidase, domain N"/>
    <property type="match status" value="1"/>
</dbReference>
<gene>
    <name evidence="5" type="ORF">GNP93_21175</name>
</gene>
<evidence type="ECO:0000259" key="4">
    <source>
        <dbReference type="Pfam" id="PF07833"/>
    </source>
</evidence>
<dbReference type="InterPro" id="IPR051933">
    <property type="entry name" value="Resuscitation_pf_RpfB"/>
</dbReference>
<proteinExistence type="predicted"/>
<dbReference type="PANTHER" id="PTHR39160">
    <property type="entry name" value="CELL WALL-BINDING PROTEIN YOCH"/>
    <property type="match status" value="1"/>
</dbReference>
<name>A0A7X2ZE10_9BACL</name>
<dbReference type="AlphaFoldDB" id="A0A7X2ZE10"/>
<feature type="domain" description="Copper amine oxidase-like N-terminal" evidence="4">
    <location>
        <begin position="34"/>
        <end position="142"/>
    </location>
</feature>
<dbReference type="PANTHER" id="PTHR39160:SF4">
    <property type="entry name" value="RESUSCITATION-PROMOTING FACTOR RPFB"/>
    <property type="match status" value="1"/>
</dbReference>
<reference evidence="5 6" key="1">
    <citation type="submission" date="2019-11" db="EMBL/GenBank/DDBJ databases">
        <title>Draft genome sequences of five Paenibacillus species of dairy origin.</title>
        <authorList>
            <person name="Olajide A.M."/>
            <person name="Chen S."/>
            <person name="Lapointe G."/>
        </authorList>
    </citation>
    <scope>NUCLEOTIDE SEQUENCE [LARGE SCALE GENOMIC DNA]</scope>
    <source>
        <strain evidence="5 6">2CS3</strain>
    </source>
</reference>
<dbReference type="Gene3D" id="3.30.457.10">
    <property type="entry name" value="Copper amine oxidase-like, N-terminal domain"/>
    <property type="match status" value="1"/>
</dbReference>
<evidence type="ECO:0000313" key="5">
    <source>
        <dbReference type="EMBL" id="MUG73146.1"/>
    </source>
</evidence>
<organism evidence="5 6">
    <name type="scientific">Paenibacillus validus</name>
    <dbReference type="NCBI Taxonomy" id="44253"/>
    <lineage>
        <taxon>Bacteria</taxon>
        <taxon>Bacillati</taxon>
        <taxon>Bacillota</taxon>
        <taxon>Bacilli</taxon>
        <taxon>Bacillales</taxon>
        <taxon>Paenibacillaceae</taxon>
        <taxon>Paenibacillus</taxon>
    </lineage>
</organism>
<dbReference type="Pfam" id="PF06725">
    <property type="entry name" value="3D"/>
    <property type="match status" value="1"/>
</dbReference>
<evidence type="ECO:0000256" key="2">
    <source>
        <dbReference type="SAM" id="SignalP"/>
    </source>
</evidence>
<accession>A0A7X2ZE10</accession>
<protein>
    <submittedName>
        <fullName evidence="5">Uncharacterized protein</fullName>
    </submittedName>
</protein>
<feature type="signal peptide" evidence="2">
    <location>
        <begin position="1"/>
        <end position="21"/>
    </location>
</feature>
<evidence type="ECO:0000259" key="3">
    <source>
        <dbReference type="Pfam" id="PF06725"/>
    </source>
</evidence>
<dbReference type="EMBL" id="WNZX01000022">
    <property type="protein sequence ID" value="MUG73146.1"/>
    <property type="molecule type" value="Genomic_DNA"/>
</dbReference>
<dbReference type="CDD" id="cd14667">
    <property type="entry name" value="3D_containing_proteins"/>
    <property type="match status" value="1"/>
</dbReference>
<feature type="chain" id="PRO_5030931606" evidence="2">
    <location>
        <begin position="22"/>
        <end position="271"/>
    </location>
</feature>
<dbReference type="InterPro" id="IPR010611">
    <property type="entry name" value="3D_dom"/>
</dbReference>
<dbReference type="Gene3D" id="2.40.40.10">
    <property type="entry name" value="RlpA-like domain"/>
    <property type="match status" value="1"/>
</dbReference>
<evidence type="ECO:0000256" key="1">
    <source>
        <dbReference type="ARBA" id="ARBA00022729"/>
    </source>
</evidence>
<keyword evidence="6" id="KW-1185">Reference proteome</keyword>
<dbReference type="InterPro" id="IPR036908">
    <property type="entry name" value="RlpA-like_sf"/>
</dbReference>
<dbReference type="Pfam" id="PF07833">
    <property type="entry name" value="Cu_amine_oxidN1"/>
    <property type="match status" value="1"/>
</dbReference>
<dbReference type="GO" id="GO:0009254">
    <property type="term" value="P:peptidoglycan turnover"/>
    <property type="evidence" value="ECO:0007669"/>
    <property type="project" value="InterPro"/>
</dbReference>
<dbReference type="SUPFAM" id="SSF50685">
    <property type="entry name" value="Barwin-like endoglucanases"/>
    <property type="match status" value="1"/>
</dbReference>